<gene>
    <name evidence="2" type="ORF">JOC28_001703</name>
</gene>
<dbReference type="InterPro" id="IPR000595">
    <property type="entry name" value="cNMP-bd_dom"/>
</dbReference>
<dbReference type="CDD" id="cd00038">
    <property type="entry name" value="CAP_ED"/>
    <property type="match status" value="1"/>
</dbReference>
<dbReference type="EMBL" id="JAFBEH010000041">
    <property type="protein sequence ID" value="MBM7643395.1"/>
    <property type="molecule type" value="Genomic_DNA"/>
</dbReference>
<dbReference type="Proteomes" id="UP000697472">
    <property type="component" value="Unassembled WGS sequence"/>
</dbReference>
<evidence type="ECO:0000313" key="2">
    <source>
        <dbReference type="EMBL" id="MBM7643395.1"/>
    </source>
</evidence>
<dbReference type="RefSeq" id="WP_205010250.1">
    <property type="nucleotide sequence ID" value="NZ_JAFBEH010000041.1"/>
</dbReference>
<name>A0ABS2PV46_9STRE</name>
<dbReference type="SUPFAM" id="SSF51206">
    <property type="entry name" value="cAMP-binding domain-like"/>
    <property type="match status" value="1"/>
</dbReference>
<dbReference type="Pfam" id="PF00027">
    <property type="entry name" value="cNMP_binding"/>
    <property type="match status" value="1"/>
</dbReference>
<dbReference type="InterPro" id="IPR014710">
    <property type="entry name" value="RmlC-like_jellyroll"/>
</dbReference>
<accession>A0ABS2PV46</accession>
<proteinExistence type="predicted"/>
<keyword evidence="3" id="KW-1185">Reference proteome</keyword>
<dbReference type="InterPro" id="IPR018490">
    <property type="entry name" value="cNMP-bd_dom_sf"/>
</dbReference>
<reference evidence="2 3" key="1">
    <citation type="submission" date="2021-01" db="EMBL/GenBank/DDBJ databases">
        <title>Genomic Encyclopedia of Type Strains, Phase IV (KMG-IV): sequencing the most valuable type-strain genomes for metagenomic binning, comparative biology and taxonomic classification.</title>
        <authorList>
            <person name="Goeker M."/>
        </authorList>
    </citation>
    <scope>NUCLEOTIDE SEQUENCE [LARGE SCALE GENOMIC DNA]</scope>
    <source>
        <strain evidence="2 3">DSM 27382</strain>
    </source>
</reference>
<organism evidence="2 3">
    <name type="scientific">Streptococcus loxodontisalivarius</name>
    <dbReference type="NCBI Taxonomy" id="1349415"/>
    <lineage>
        <taxon>Bacteria</taxon>
        <taxon>Bacillati</taxon>
        <taxon>Bacillota</taxon>
        <taxon>Bacilli</taxon>
        <taxon>Lactobacillales</taxon>
        <taxon>Streptococcaceae</taxon>
        <taxon>Streptococcus</taxon>
    </lineage>
</organism>
<dbReference type="Gene3D" id="2.60.120.10">
    <property type="entry name" value="Jelly Rolls"/>
    <property type="match status" value="1"/>
</dbReference>
<evidence type="ECO:0000259" key="1">
    <source>
        <dbReference type="PROSITE" id="PS50042"/>
    </source>
</evidence>
<dbReference type="PROSITE" id="PS50042">
    <property type="entry name" value="CNMP_BINDING_3"/>
    <property type="match status" value="1"/>
</dbReference>
<protein>
    <submittedName>
        <fullName evidence="2">CRP-like cAMP-binding protein</fullName>
    </submittedName>
</protein>
<feature type="domain" description="Cyclic nucleotide-binding" evidence="1">
    <location>
        <begin position="25"/>
        <end position="108"/>
    </location>
</feature>
<evidence type="ECO:0000313" key="3">
    <source>
        <dbReference type="Proteomes" id="UP000697472"/>
    </source>
</evidence>
<comment type="caution">
    <text evidence="2">The sequence shown here is derived from an EMBL/GenBank/DDBJ whole genome shotgun (WGS) entry which is preliminary data.</text>
</comment>
<sequence length="108" mass="12409">MTPEELLEKEAERFQRLSLTRQTNLLQQGQIAAGLYLIESGIVRLCHYREDGKEITLQFFQAGQLVSSLESLRLGVDSLYSIETVTDCQLHFLPKSDFEELLTLYLDL</sequence>